<evidence type="ECO:0000313" key="1">
    <source>
        <dbReference type="EMBL" id="KAF0038096.1"/>
    </source>
</evidence>
<accession>A0A6A4SSC5</accession>
<sequence>MELGSGISEVIKFIRHDIALMAPCEEELTELGGSFATALSIKRGTMACVTLRHHRLGLDVLYVDGYLTPPTGGD</sequence>
<reference evidence="1 2" key="1">
    <citation type="submission" date="2019-06" db="EMBL/GenBank/DDBJ databases">
        <title>Draft genomes of female and male turbot (Scophthalmus maximus).</title>
        <authorList>
            <person name="Xu H."/>
            <person name="Xu X.-W."/>
            <person name="Shao C."/>
            <person name="Chen S."/>
        </authorList>
    </citation>
    <scope>NUCLEOTIDE SEQUENCE [LARGE SCALE GENOMIC DNA]</scope>
    <source>
        <strain evidence="1">Ysfricsl-2016a</strain>
        <tissue evidence="1">Blood</tissue>
    </source>
</reference>
<dbReference type="Proteomes" id="UP000438429">
    <property type="component" value="Unassembled WGS sequence"/>
</dbReference>
<protein>
    <submittedName>
        <fullName evidence="1">Uncharacterized protein</fullName>
    </submittedName>
</protein>
<name>A0A6A4SSC5_SCOMX</name>
<organism evidence="1 2">
    <name type="scientific">Scophthalmus maximus</name>
    <name type="common">Turbot</name>
    <name type="synonym">Psetta maxima</name>
    <dbReference type="NCBI Taxonomy" id="52904"/>
    <lineage>
        <taxon>Eukaryota</taxon>
        <taxon>Metazoa</taxon>
        <taxon>Chordata</taxon>
        <taxon>Craniata</taxon>
        <taxon>Vertebrata</taxon>
        <taxon>Euteleostomi</taxon>
        <taxon>Actinopterygii</taxon>
        <taxon>Neopterygii</taxon>
        <taxon>Teleostei</taxon>
        <taxon>Neoteleostei</taxon>
        <taxon>Acanthomorphata</taxon>
        <taxon>Carangaria</taxon>
        <taxon>Pleuronectiformes</taxon>
        <taxon>Pleuronectoidei</taxon>
        <taxon>Scophthalmidae</taxon>
        <taxon>Scophthalmus</taxon>
    </lineage>
</organism>
<evidence type="ECO:0000313" key="2">
    <source>
        <dbReference type="Proteomes" id="UP000438429"/>
    </source>
</evidence>
<dbReference type="AlphaFoldDB" id="A0A6A4SSC5"/>
<dbReference type="EMBL" id="VEVO01000008">
    <property type="protein sequence ID" value="KAF0038096.1"/>
    <property type="molecule type" value="Genomic_DNA"/>
</dbReference>
<gene>
    <name evidence="1" type="ORF">F2P81_008580</name>
</gene>
<proteinExistence type="predicted"/>
<comment type="caution">
    <text evidence="1">The sequence shown here is derived from an EMBL/GenBank/DDBJ whole genome shotgun (WGS) entry which is preliminary data.</text>
</comment>